<name>A0A370UCJ9_9GAMM</name>
<keyword evidence="2" id="KW-0808">Transferase</keyword>
<dbReference type="InterPro" id="IPR011009">
    <property type="entry name" value="Kinase-like_dom_sf"/>
</dbReference>
<evidence type="ECO:0000313" key="2">
    <source>
        <dbReference type="EMBL" id="RDL45526.1"/>
    </source>
</evidence>
<dbReference type="OrthoDB" id="1022767at2"/>
<accession>A0A370UCJ9</accession>
<keyword evidence="2" id="KW-0418">Kinase</keyword>
<gene>
    <name evidence="2" type="ORF">DN730_00275</name>
</gene>
<proteinExistence type="predicted"/>
<dbReference type="RefSeq" id="WP_115466116.1">
    <property type="nucleotide sequence ID" value="NZ_QKRA01000001.1"/>
</dbReference>
<dbReference type="GO" id="GO:0004672">
    <property type="term" value="F:protein kinase activity"/>
    <property type="evidence" value="ECO:0007669"/>
    <property type="project" value="InterPro"/>
</dbReference>
<evidence type="ECO:0000259" key="1">
    <source>
        <dbReference type="PROSITE" id="PS50011"/>
    </source>
</evidence>
<keyword evidence="3" id="KW-1185">Reference proteome</keyword>
<comment type="caution">
    <text evidence="2">The sequence shown here is derived from an EMBL/GenBank/DDBJ whole genome shotgun (WGS) entry which is preliminary data.</text>
</comment>
<dbReference type="Pfam" id="PF00069">
    <property type="entry name" value="Pkinase"/>
    <property type="match status" value="1"/>
</dbReference>
<feature type="domain" description="Protein kinase" evidence="1">
    <location>
        <begin position="22"/>
        <end position="320"/>
    </location>
</feature>
<dbReference type="Gene3D" id="1.10.510.10">
    <property type="entry name" value="Transferase(Phosphotransferase) domain 1"/>
    <property type="match status" value="1"/>
</dbReference>
<dbReference type="PROSITE" id="PS50011">
    <property type="entry name" value="PROTEIN_KINASE_DOM"/>
    <property type="match status" value="1"/>
</dbReference>
<dbReference type="EMBL" id="QKRA01000001">
    <property type="protein sequence ID" value="RDL45526.1"/>
    <property type="molecule type" value="Genomic_DNA"/>
</dbReference>
<dbReference type="InterPro" id="IPR008266">
    <property type="entry name" value="Tyr_kinase_AS"/>
</dbReference>
<sequence>MSNPGSKKKKLPPLEDVRGMKYELKEKLAEGGQGVVFTTDRPQVLIKGFTNKDETAKKKWRGHIEWLIRQDIADLKLARPLTLMKEPRMAYAMELMDGMVPLKSILDSFIQANDNATEENPAPHIQNYLDQGGLRRRIRILCQLARTLNQLHSRGMLYGDISPDNIFVSDDPNHAETWLIDCDNISYESHSSLTVHTPDYGAPEVVRGEAMLSSLTDCWSFAVIAYQLLTHNHPLKGEMINDGEPEMEDEALRGKHPWINDPDNPDNECFTNLPIQLIDNSKLPELFQQTFGVGKETPLSRPSMAEWLEALTEVDEHLFKCKECNGQTILPSDTECMDDVCCFFCDSPVDPKLVLFEEFIRVSETEKQDKYPELDGNQIATGRRVCLQPGDQKELKRLMPSFSYDRVPSDHIQIEYSETKLVITPVDPLHISRGDDNMKEFRKKIPLKSETRGKNQEPYCIHLDSPAETHVFWQFRW</sequence>
<dbReference type="InterPro" id="IPR000719">
    <property type="entry name" value="Prot_kinase_dom"/>
</dbReference>
<dbReference type="SUPFAM" id="SSF56112">
    <property type="entry name" value="Protein kinase-like (PK-like)"/>
    <property type="match status" value="1"/>
</dbReference>
<dbReference type="SMART" id="SM00220">
    <property type="entry name" value="S_TKc"/>
    <property type="match status" value="1"/>
</dbReference>
<dbReference type="GO" id="GO:0005524">
    <property type="term" value="F:ATP binding"/>
    <property type="evidence" value="ECO:0007669"/>
    <property type="project" value="InterPro"/>
</dbReference>
<dbReference type="Proteomes" id="UP000254326">
    <property type="component" value="Unassembled WGS sequence"/>
</dbReference>
<organism evidence="2 3">
    <name type="scientific">Marinomonas piezotolerans</name>
    <dbReference type="NCBI Taxonomy" id="2213058"/>
    <lineage>
        <taxon>Bacteria</taxon>
        <taxon>Pseudomonadati</taxon>
        <taxon>Pseudomonadota</taxon>
        <taxon>Gammaproteobacteria</taxon>
        <taxon>Oceanospirillales</taxon>
        <taxon>Oceanospirillaceae</taxon>
        <taxon>Marinomonas</taxon>
    </lineage>
</organism>
<evidence type="ECO:0000313" key="3">
    <source>
        <dbReference type="Proteomes" id="UP000254326"/>
    </source>
</evidence>
<dbReference type="PROSITE" id="PS00109">
    <property type="entry name" value="PROTEIN_KINASE_TYR"/>
    <property type="match status" value="1"/>
</dbReference>
<protein>
    <submittedName>
        <fullName evidence="2">Protein kinase</fullName>
    </submittedName>
</protein>
<dbReference type="PANTHER" id="PTHR24347">
    <property type="entry name" value="SERINE/THREONINE-PROTEIN KINASE"/>
    <property type="match status" value="1"/>
</dbReference>
<dbReference type="AlphaFoldDB" id="A0A370UCJ9"/>
<reference evidence="2 3" key="1">
    <citation type="submission" date="2018-06" db="EMBL/GenBank/DDBJ databases">
        <title>Marinomonas sp. YLB-05 draft genome sequence.</title>
        <authorList>
            <person name="Yu L."/>
            <person name="Tang X."/>
        </authorList>
    </citation>
    <scope>NUCLEOTIDE SEQUENCE [LARGE SCALE GENOMIC DNA]</scope>
    <source>
        <strain evidence="2 3">YLB-05</strain>
    </source>
</reference>